<feature type="domain" description="Mce/MlaD" evidence="3">
    <location>
        <begin position="45"/>
        <end position="118"/>
    </location>
</feature>
<keyword evidence="2" id="KW-0472">Membrane</keyword>
<feature type="transmembrane region" description="Helical" evidence="2">
    <location>
        <begin position="15"/>
        <end position="36"/>
    </location>
</feature>
<sequence length="457" mass="47659">MTGSFSERIGGRTSVVGLVTITVILAAVLLNFTGIARNIATSGGKRDVVAMFGSSKQLRKGNPVRIDGVNVGKVRRIELADGGRAAKVTMSIERSAGDLYRDATAALHFRTVLGAAFVVDLERGHASDGPLTGAIPASRTSSQVELDDITGIVRGDARTGLQRLPGELSAALADHATPGRLLDRAADASPDIGLALNAARGTRQDEDLQELVTGAARTVDILGAAPGRLRTVVAGAAATLDETGRGAGAIDSTLRLAPGVLRRTDTTLTALDTTLDLADPLVRKLRDPAGDVGPTLRALNPTVRSADTLLTRATPLLRDLRPAVRSLATTARRGLPLLTEVQPSLDRVQDTILPYLAEKAPDTGKSTTVMIGGTFAGLGAGSAGQMDANGHFLRFALSAGSAPLYLPCQTYINNPDKAKQIECEALQDTLSRLFSYNPLAPAPGTAEGAPPPARRKR</sequence>
<name>A0AAU7B173_9ACTN</name>
<dbReference type="RefSeq" id="WP_354698941.1">
    <property type="nucleotide sequence ID" value="NZ_CP114014.1"/>
</dbReference>
<organism evidence="4">
    <name type="scientific">Paraconexibacter sp. AEG42_29</name>
    <dbReference type="NCBI Taxonomy" id="2997339"/>
    <lineage>
        <taxon>Bacteria</taxon>
        <taxon>Bacillati</taxon>
        <taxon>Actinomycetota</taxon>
        <taxon>Thermoleophilia</taxon>
        <taxon>Solirubrobacterales</taxon>
        <taxon>Paraconexibacteraceae</taxon>
        <taxon>Paraconexibacter</taxon>
    </lineage>
</organism>
<keyword evidence="2" id="KW-0812">Transmembrane</keyword>
<dbReference type="AlphaFoldDB" id="A0AAU7B173"/>
<dbReference type="EMBL" id="CP114014">
    <property type="protein sequence ID" value="XAY07750.1"/>
    <property type="molecule type" value="Genomic_DNA"/>
</dbReference>
<keyword evidence="2" id="KW-1133">Transmembrane helix</keyword>
<evidence type="ECO:0000256" key="2">
    <source>
        <dbReference type="SAM" id="Phobius"/>
    </source>
</evidence>
<proteinExistence type="predicted"/>
<evidence type="ECO:0000256" key="1">
    <source>
        <dbReference type="SAM" id="MobiDB-lite"/>
    </source>
</evidence>
<protein>
    <recommendedName>
        <fullName evidence="3">Mce/MlaD domain-containing protein</fullName>
    </recommendedName>
</protein>
<gene>
    <name evidence="4" type="ORF">DSM112329_04640</name>
</gene>
<feature type="region of interest" description="Disordered" evidence="1">
    <location>
        <begin position="437"/>
        <end position="457"/>
    </location>
</feature>
<accession>A0AAU7B173</accession>
<dbReference type="PANTHER" id="PTHR33371:SF4">
    <property type="entry name" value="INTERMEMBRANE PHOSPHOLIPID TRANSPORT SYSTEM BINDING PROTEIN MLAD"/>
    <property type="match status" value="1"/>
</dbReference>
<dbReference type="Pfam" id="PF02470">
    <property type="entry name" value="MlaD"/>
    <property type="match status" value="1"/>
</dbReference>
<evidence type="ECO:0000259" key="3">
    <source>
        <dbReference type="Pfam" id="PF02470"/>
    </source>
</evidence>
<evidence type="ECO:0000313" key="4">
    <source>
        <dbReference type="EMBL" id="XAY07750.1"/>
    </source>
</evidence>
<dbReference type="PANTHER" id="PTHR33371">
    <property type="entry name" value="INTERMEMBRANE PHOSPHOLIPID TRANSPORT SYSTEM BINDING PROTEIN MLAD-RELATED"/>
    <property type="match status" value="1"/>
</dbReference>
<reference evidence="4" key="1">
    <citation type="submission" date="2022-12" db="EMBL/GenBank/DDBJ databases">
        <title>Paraconexibacter alkalitolerans sp. nov. and Baekduia alba sp. nov., isolated from soil and emended description of the genera Paraconexibacter (Chun et al., 2020) and Baekduia (An et al., 2020).</title>
        <authorList>
            <person name="Vieira S."/>
            <person name="Huber K.J."/>
            <person name="Geppert A."/>
            <person name="Wolf J."/>
            <person name="Neumann-Schaal M."/>
            <person name="Muesken M."/>
            <person name="Overmann J."/>
        </authorList>
    </citation>
    <scope>NUCLEOTIDE SEQUENCE</scope>
    <source>
        <strain evidence="4">AEG42_29</strain>
    </source>
</reference>
<dbReference type="KEGG" id="parq:DSM112329_04640"/>
<dbReference type="InterPro" id="IPR052336">
    <property type="entry name" value="MlaD_Phospholipid_Transporter"/>
</dbReference>
<dbReference type="InterPro" id="IPR003399">
    <property type="entry name" value="Mce/MlaD"/>
</dbReference>